<keyword evidence="1" id="KW-1133">Transmembrane helix</keyword>
<feature type="transmembrane region" description="Helical" evidence="1">
    <location>
        <begin position="45"/>
        <end position="67"/>
    </location>
</feature>
<comment type="caution">
    <text evidence="2">The sequence shown here is derived from an EMBL/GenBank/DDBJ whole genome shotgun (WGS) entry which is preliminary data.</text>
</comment>
<organism evidence="2 3">
    <name type="scientific">Danxiaibacter flavus</name>
    <dbReference type="NCBI Taxonomy" id="3049108"/>
    <lineage>
        <taxon>Bacteria</taxon>
        <taxon>Pseudomonadati</taxon>
        <taxon>Bacteroidota</taxon>
        <taxon>Chitinophagia</taxon>
        <taxon>Chitinophagales</taxon>
        <taxon>Chitinophagaceae</taxon>
        <taxon>Danxiaibacter</taxon>
    </lineage>
</organism>
<dbReference type="EMBL" id="JAULBC010000003">
    <property type="protein sequence ID" value="MEX6687981.1"/>
    <property type="molecule type" value="Genomic_DNA"/>
</dbReference>
<gene>
    <name evidence="2" type="ORF">QTN47_10775</name>
</gene>
<keyword evidence="1" id="KW-0472">Membrane</keyword>
<name>A0ABV3ZDN5_9BACT</name>
<dbReference type="RefSeq" id="WP_369329388.1">
    <property type="nucleotide sequence ID" value="NZ_JAULBC010000003.1"/>
</dbReference>
<keyword evidence="3" id="KW-1185">Reference proteome</keyword>
<sequence length="279" mass="31436">MEPFANLTPDEKRHIEMEEQFRHEIRKSLETGENKPPSSSRIWNFFNSSFGLWFLSTCVVGFITFLYTQNKEQQDAKAKQDLAEIETHRQNASLITLLLPYLASPDDKQWRMAIEITKYLKGNGKLPGELESALEGIVHSAADTSKNAVSQQKIDAAAAVIDIKDNSAPDKKVVASTLPPRVYIQIANDSQMDLAKVLQATLRKENFIAPGVENVGRKGADIPNAIEVRYFRAEEMAEAQRIISIIKSMNMGLRVNESPQLATDNDARPRHYEVWFSNS</sequence>
<evidence type="ECO:0000313" key="3">
    <source>
        <dbReference type="Proteomes" id="UP001560573"/>
    </source>
</evidence>
<dbReference type="Proteomes" id="UP001560573">
    <property type="component" value="Unassembled WGS sequence"/>
</dbReference>
<protein>
    <submittedName>
        <fullName evidence="2">Uncharacterized protein</fullName>
    </submittedName>
</protein>
<keyword evidence="1" id="KW-0812">Transmembrane</keyword>
<accession>A0ABV3ZDN5</accession>
<evidence type="ECO:0000313" key="2">
    <source>
        <dbReference type="EMBL" id="MEX6687981.1"/>
    </source>
</evidence>
<evidence type="ECO:0000256" key="1">
    <source>
        <dbReference type="SAM" id="Phobius"/>
    </source>
</evidence>
<proteinExistence type="predicted"/>
<reference evidence="2 3" key="1">
    <citation type="submission" date="2023-07" db="EMBL/GenBank/DDBJ databases">
        <authorList>
            <person name="Lian W.-H."/>
        </authorList>
    </citation>
    <scope>NUCLEOTIDE SEQUENCE [LARGE SCALE GENOMIC DNA]</scope>
    <source>
        <strain evidence="2 3">SYSU DXS3180</strain>
    </source>
</reference>